<evidence type="ECO:0000256" key="3">
    <source>
        <dbReference type="ARBA" id="ARBA00022448"/>
    </source>
</evidence>
<feature type="transmembrane region" description="Helical" evidence="12">
    <location>
        <begin position="377"/>
        <end position="396"/>
    </location>
</feature>
<feature type="domain" description="Major facilitator superfamily (MFS) profile" evidence="13">
    <location>
        <begin position="38"/>
        <end position="494"/>
    </location>
</feature>
<dbReference type="FunFam" id="1.20.1250.20:FF:000144">
    <property type="entry name" value="Picot, isoform B"/>
    <property type="match status" value="1"/>
</dbReference>
<accession>A0AAE1LWI0</accession>
<evidence type="ECO:0000256" key="2">
    <source>
        <dbReference type="ARBA" id="ARBA00008586"/>
    </source>
</evidence>
<protein>
    <recommendedName>
        <fullName evidence="11">Putative inorganic phosphate cotransporter</fullName>
    </recommendedName>
</protein>
<dbReference type="InterPro" id="IPR011701">
    <property type="entry name" value="MFS"/>
</dbReference>
<evidence type="ECO:0000256" key="7">
    <source>
        <dbReference type="ARBA" id="ARBA00023053"/>
    </source>
</evidence>
<feature type="transmembrane region" description="Helical" evidence="12">
    <location>
        <begin position="207"/>
        <end position="227"/>
    </location>
</feature>
<keyword evidence="15" id="KW-1185">Reference proteome</keyword>
<keyword evidence="9" id="KW-0406">Ion transport</keyword>
<evidence type="ECO:0000256" key="10">
    <source>
        <dbReference type="ARBA" id="ARBA00054632"/>
    </source>
</evidence>
<dbReference type="SUPFAM" id="SSF103473">
    <property type="entry name" value="MFS general substrate transporter"/>
    <property type="match status" value="1"/>
</dbReference>
<dbReference type="EMBL" id="JAHWGI010001434">
    <property type="protein sequence ID" value="KAK3932092.1"/>
    <property type="molecule type" value="Genomic_DNA"/>
</dbReference>
<evidence type="ECO:0000256" key="12">
    <source>
        <dbReference type="SAM" id="Phobius"/>
    </source>
</evidence>
<dbReference type="InterPro" id="IPR020846">
    <property type="entry name" value="MFS_dom"/>
</dbReference>
<feature type="transmembrane region" description="Helical" evidence="12">
    <location>
        <begin position="466"/>
        <end position="486"/>
    </location>
</feature>
<feature type="transmembrane region" description="Helical" evidence="12">
    <location>
        <begin position="343"/>
        <end position="365"/>
    </location>
</feature>
<proteinExistence type="inferred from homology"/>
<keyword evidence="3" id="KW-0813">Transport</keyword>
<evidence type="ECO:0000313" key="14">
    <source>
        <dbReference type="EMBL" id="KAK3932092.1"/>
    </source>
</evidence>
<evidence type="ECO:0000256" key="6">
    <source>
        <dbReference type="ARBA" id="ARBA00022989"/>
    </source>
</evidence>
<dbReference type="PANTHER" id="PTHR11662:SF247">
    <property type="entry name" value="MAJOR FACILITATOR SUPERFAMILY (MFS) PROFILE DOMAIN-CONTAINING PROTEIN-RELATED"/>
    <property type="match status" value="1"/>
</dbReference>
<evidence type="ECO:0000313" key="15">
    <source>
        <dbReference type="Proteomes" id="UP001219518"/>
    </source>
</evidence>
<dbReference type="InterPro" id="IPR036259">
    <property type="entry name" value="MFS_trans_sf"/>
</dbReference>
<name>A0AAE1LWI0_9NEOP</name>
<feature type="transmembrane region" description="Helical" evidence="12">
    <location>
        <begin position="402"/>
        <end position="421"/>
    </location>
</feature>
<dbReference type="FunFam" id="1.20.1250.20:FF:000003">
    <property type="entry name" value="Solute carrier family 17 member 3"/>
    <property type="match status" value="1"/>
</dbReference>
<dbReference type="PANTHER" id="PTHR11662">
    <property type="entry name" value="SOLUTE CARRIER FAMILY 17"/>
    <property type="match status" value="1"/>
</dbReference>
<organism evidence="14 15">
    <name type="scientific">Frankliniella fusca</name>
    <dbReference type="NCBI Taxonomy" id="407009"/>
    <lineage>
        <taxon>Eukaryota</taxon>
        <taxon>Metazoa</taxon>
        <taxon>Ecdysozoa</taxon>
        <taxon>Arthropoda</taxon>
        <taxon>Hexapoda</taxon>
        <taxon>Insecta</taxon>
        <taxon>Pterygota</taxon>
        <taxon>Neoptera</taxon>
        <taxon>Paraneoptera</taxon>
        <taxon>Thysanoptera</taxon>
        <taxon>Terebrantia</taxon>
        <taxon>Thripoidea</taxon>
        <taxon>Thripidae</taxon>
        <taxon>Frankliniella</taxon>
    </lineage>
</organism>
<evidence type="ECO:0000256" key="11">
    <source>
        <dbReference type="ARBA" id="ARBA00068450"/>
    </source>
</evidence>
<feature type="transmembrane region" description="Helical" evidence="12">
    <location>
        <begin position="433"/>
        <end position="454"/>
    </location>
</feature>
<dbReference type="GO" id="GO:0016020">
    <property type="term" value="C:membrane"/>
    <property type="evidence" value="ECO:0007669"/>
    <property type="project" value="UniProtKB-SubCell"/>
</dbReference>
<reference evidence="14" key="1">
    <citation type="submission" date="2021-07" db="EMBL/GenBank/DDBJ databases">
        <authorList>
            <person name="Catto M.A."/>
            <person name="Jacobson A."/>
            <person name="Kennedy G."/>
            <person name="Labadie P."/>
            <person name="Hunt B.G."/>
            <person name="Srinivasan R."/>
        </authorList>
    </citation>
    <scope>NUCLEOTIDE SEQUENCE</scope>
    <source>
        <strain evidence="14">PL_HMW_Pooled</strain>
        <tissue evidence="14">Head</tissue>
    </source>
</reference>
<comment type="similarity">
    <text evidence="2">Belongs to the major facilitator superfamily. Sodium/anion cotransporter family.</text>
</comment>
<comment type="function">
    <text evidence="10">May be an inorganic phosphate cotransporter.</text>
</comment>
<dbReference type="CDD" id="cd17318">
    <property type="entry name" value="MFS_SLC17"/>
    <property type="match status" value="1"/>
</dbReference>
<evidence type="ECO:0000256" key="4">
    <source>
        <dbReference type="ARBA" id="ARBA00022692"/>
    </source>
</evidence>
<evidence type="ECO:0000256" key="9">
    <source>
        <dbReference type="ARBA" id="ARBA00023201"/>
    </source>
</evidence>
<comment type="caution">
    <text evidence="14">The sequence shown here is derived from an EMBL/GenBank/DDBJ whole genome shotgun (WGS) entry which is preliminary data.</text>
</comment>
<comment type="subcellular location">
    <subcellularLocation>
        <location evidence="1">Membrane</location>
        <topology evidence="1">Multi-pass membrane protein</topology>
    </subcellularLocation>
</comment>
<keyword evidence="8 12" id="KW-0472">Membrane</keyword>
<gene>
    <name evidence="14" type="ORF">KUF71_011420</name>
</gene>
<dbReference type="Pfam" id="PF07690">
    <property type="entry name" value="MFS_1"/>
    <property type="match status" value="1"/>
</dbReference>
<feature type="transmembrane region" description="Helical" evidence="12">
    <location>
        <begin position="44"/>
        <end position="68"/>
    </location>
</feature>
<keyword evidence="6 12" id="KW-1133">Transmembrane helix</keyword>
<keyword evidence="5" id="KW-0769">Symport</keyword>
<dbReference type="GO" id="GO:0006820">
    <property type="term" value="P:monoatomic anion transport"/>
    <property type="evidence" value="ECO:0007669"/>
    <property type="project" value="TreeGrafter"/>
</dbReference>
<evidence type="ECO:0000256" key="1">
    <source>
        <dbReference type="ARBA" id="ARBA00004141"/>
    </source>
</evidence>
<evidence type="ECO:0000256" key="8">
    <source>
        <dbReference type="ARBA" id="ARBA00023136"/>
    </source>
</evidence>
<dbReference type="GO" id="GO:0015293">
    <property type="term" value="F:symporter activity"/>
    <property type="evidence" value="ECO:0007669"/>
    <property type="project" value="UniProtKB-KW"/>
</dbReference>
<reference evidence="14" key="2">
    <citation type="journal article" date="2023" name="BMC Genomics">
        <title>Pest status, molecular evolution, and epigenetic factors derived from the genome assembly of Frankliniella fusca, a thysanopteran phytovirus vector.</title>
        <authorList>
            <person name="Catto M.A."/>
            <person name="Labadie P.E."/>
            <person name="Jacobson A.L."/>
            <person name="Kennedy G.G."/>
            <person name="Srinivasan R."/>
            <person name="Hunt B.G."/>
        </authorList>
    </citation>
    <scope>NUCLEOTIDE SEQUENCE</scope>
    <source>
        <strain evidence="14">PL_HMW_Pooled</strain>
    </source>
</reference>
<keyword evidence="4 12" id="KW-0812">Transmembrane</keyword>
<feature type="transmembrane region" description="Helical" evidence="12">
    <location>
        <begin position="144"/>
        <end position="164"/>
    </location>
</feature>
<dbReference type="Proteomes" id="UP001219518">
    <property type="component" value="Unassembled WGS sequence"/>
</dbReference>
<evidence type="ECO:0000259" key="13">
    <source>
        <dbReference type="PROSITE" id="PS50850"/>
    </source>
</evidence>
<evidence type="ECO:0000256" key="5">
    <source>
        <dbReference type="ARBA" id="ARBA00022847"/>
    </source>
</evidence>
<keyword evidence="9" id="KW-0739">Sodium transport</keyword>
<dbReference type="PROSITE" id="PS50850">
    <property type="entry name" value="MFS"/>
    <property type="match status" value="1"/>
</dbReference>
<keyword evidence="7" id="KW-0915">Sodium</keyword>
<feature type="transmembrane region" description="Helical" evidence="12">
    <location>
        <begin position="117"/>
        <end position="137"/>
    </location>
</feature>
<dbReference type="AlphaFoldDB" id="A0AAE1LWI0"/>
<sequence>MTWKSETSIDVDSKVCHSTSTEQLTEARPADVPKWTGVRHFTTLMLFLGMANAYIMRTNMSVAIVAMVNQTEVLKPETLTNECPANDYAKEEVRDTACCTERMEDGPFSWDSEEQSIILSSFFYGYVVTQIPFGILAKRYGAKYFLGVGMLINSVFGLLVPLAANQGEGWMIAVRFVQGLGEGPIVPCTHAMLSNWIPPNERSKLGAFVYAGAQLGTVISLPLSGLLSRATFGGGWPSIFYVFGAVGALWSLAFLFTVYEDPNSHPTIRESERVYINEAVWGKVVEEPGAVPWRSILTSLPFWAILAAHMGQNYGYETLLTQLPTFMKQILHVNIKDNGWQSALPYLCMWIFSNICSVTADWLIWSRGMTATFTRKLLNAIGLLGPALCMIAASYTGCSATGTVALLSLGVGLMGATMSAYRINHLDISPRYAGVLMSITNCVANIFALLAPLIAGKITNHRPTQAAWRTVFFISAGVYFVTALIYQIFASGEKQAWDTPADKPAARKRSVVNTDLGLRHVVSS</sequence>
<dbReference type="GO" id="GO:0006814">
    <property type="term" value="P:sodium ion transport"/>
    <property type="evidence" value="ECO:0007669"/>
    <property type="project" value="UniProtKB-KW"/>
</dbReference>
<dbReference type="Gene3D" id="1.20.1250.20">
    <property type="entry name" value="MFS general substrate transporter like domains"/>
    <property type="match status" value="2"/>
</dbReference>
<feature type="transmembrane region" description="Helical" evidence="12">
    <location>
        <begin position="239"/>
        <end position="259"/>
    </location>
</feature>
<dbReference type="InterPro" id="IPR050382">
    <property type="entry name" value="MFS_Na/Anion_cotransporter"/>
</dbReference>